<dbReference type="Proteomes" id="UP001201985">
    <property type="component" value="Unassembled WGS sequence"/>
</dbReference>
<dbReference type="InterPro" id="IPR000847">
    <property type="entry name" value="LysR_HTH_N"/>
</dbReference>
<name>A0ABS9VZP1_9PROT</name>
<keyword evidence="3" id="KW-0238">DNA-binding</keyword>
<dbReference type="EMBL" id="JALBUU010000004">
    <property type="protein sequence ID" value="MCI0752396.1"/>
    <property type="molecule type" value="Genomic_DNA"/>
</dbReference>
<dbReference type="PROSITE" id="PS50931">
    <property type="entry name" value="HTH_LYSR"/>
    <property type="match status" value="1"/>
</dbReference>
<protein>
    <submittedName>
        <fullName evidence="6">LysR family transcriptional regulator</fullName>
    </submittedName>
</protein>
<accession>A0ABS9VZP1</accession>
<sequence length="320" mass="34617">MSQGGNDARLRFDLVTLDLFRTVAEEGSIAAASSRRNIAASAVSRRLAELEAAMDTPLLQRHARGIALTPAGDALLRHARSVFALMGRMRDEMGEHAQGVRGHVRIAANTSSLAEFLPEELARFMTRWPGIRVEMQELLSPEIVRAVRDGLADIGIMAESVAAEGLDSLPYREDRLQLVVPLGHPLAGTGALDYAQTLDFPQVGLARDSSIQRMLVQEAARGGRTIDLRVHVNSFDVLRRLVQVGIGIAVLPEACIRPFAETMGLCGIPLRDPWAARRLKLCVRDCATLPAPARLFLRQAAATEAAVEAEPVGPAGMNDP</sequence>
<reference evidence="6 7" key="1">
    <citation type="submission" date="2022-03" db="EMBL/GenBank/DDBJ databases">
        <title>Complete genome analysis of Roseomonas KG 17.1 : a prolific producer of plant growth promoters.</title>
        <authorList>
            <person name="Saadouli I."/>
            <person name="Najjari A."/>
            <person name="Mosbah A."/>
            <person name="Ouzari H.I."/>
        </authorList>
    </citation>
    <scope>NUCLEOTIDE SEQUENCE [LARGE SCALE GENOMIC DNA]</scope>
    <source>
        <strain evidence="6 7">KG17-1</strain>
    </source>
</reference>
<dbReference type="Pfam" id="PF03466">
    <property type="entry name" value="LysR_substrate"/>
    <property type="match status" value="1"/>
</dbReference>
<dbReference type="RefSeq" id="WP_120009046.1">
    <property type="nucleotide sequence ID" value="NZ_JALBUU010000004.1"/>
</dbReference>
<keyword evidence="2" id="KW-0805">Transcription regulation</keyword>
<keyword evidence="4" id="KW-0804">Transcription</keyword>
<dbReference type="PANTHER" id="PTHR30419:SF2">
    <property type="entry name" value="LYSR FAMILY TRANSCRIPTIONAL REGULATOR"/>
    <property type="match status" value="1"/>
</dbReference>
<dbReference type="InterPro" id="IPR050950">
    <property type="entry name" value="HTH-type_LysR_regulators"/>
</dbReference>
<evidence type="ECO:0000256" key="3">
    <source>
        <dbReference type="ARBA" id="ARBA00023125"/>
    </source>
</evidence>
<dbReference type="InterPro" id="IPR005119">
    <property type="entry name" value="LysR_subst-bd"/>
</dbReference>
<dbReference type="PANTHER" id="PTHR30419">
    <property type="entry name" value="HTH-TYPE TRANSCRIPTIONAL REGULATOR YBHD"/>
    <property type="match status" value="1"/>
</dbReference>
<evidence type="ECO:0000313" key="6">
    <source>
        <dbReference type="EMBL" id="MCI0752396.1"/>
    </source>
</evidence>
<comment type="similarity">
    <text evidence="1">Belongs to the LysR transcriptional regulatory family.</text>
</comment>
<dbReference type="Pfam" id="PF00126">
    <property type="entry name" value="HTH_1"/>
    <property type="match status" value="1"/>
</dbReference>
<proteinExistence type="inferred from homology"/>
<organism evidence="6 7">
    <name type="scientific">Teichococcus vastitatis</name>
    <dbReference type="NCBI Taxonomy" id="2307076"/>
    <lineage>
        <taxon>Bacteria</taxon>
        <taxon>Pseudomonadati</taxon>
        <taxon>Pseudomonadota</taxon>
        <taxon>Alphaproteobacteria</taxon>
        <taxon>Acetobacterales</taxon>
        <taxon>Roseomonadaceae</taxon>
        <taxon>Roseomonas</taxon>
    </lineage>
</organism>
<evidence type="ECO:0000256" key="1">
    <source>
        <dbReference type="ARBA" id="ARBA00009437"/>
    </source>
</evidence>
<gene>
    <name evidence="6" type="ORF">MON41_01295</name>
</gene>
<dbReference type="InterPro" id="IPR036390">
    <property type="entry name" value="WH_DNA-bd_sf"/>
</dbReference>
<evidence type="ECO:0000256" key="4">
    <source>
        <dbReference type="ARBA" id="ARBA00023163"/>
    </source>
</evidence>
<dbReference type="SUPFAM" id="SSF46785">
    <property type="entry name" value="Winged helix' DNA-binding domain"/>
    <property type="match status" value="1"/>
</dbReference>
<dbReference type="SUPFAM" id="SSF53850">
    <property type="entry name" value="Periplasmic binding protein-like II"/>
    <property type="match status" value="1"/>
</dbReference>
<keyword evidence="7" id="KW-1185">Reference proteome</keyword>
<dbReference type="CDD" id="cd08421">
    <property type="entry name" value="PBP2_LTTR_like_1"/>
    <property type="match status" value="1"/>
</dbReference>
<dbReference type="Gene3D" id="3.40.190.290">
    <property type="match status" value="1"/>
</dbReference>
<dbReference type="InterPro" id="IPR036388">
    <property type="entry name" value="WH-like_DNA-bd_sf"/>
</dbReference>
<comment type="caution">
    <text evidence="6">The sequence shown here is derived from an EMBL/GenBank/DDBJ whole genome shotgun (WGS) entry which is preliminary data.</text>
</comment>
<dbReference type="Gene3D" id="1.10.10.10">
    <property type="entry name" value="Winged helix-like DNA-binding domain superfamily/Winged helix DNA-binding domain"/>
    <property type="match status" value="1"/>
</dbReference>
<evidence type="ECO:0000259" key="5">
    <source>
        <dbReference type="PROSITE" id="PS50931"/>
    </source>
</evidence>
<evidence type="ECO:0000256" key="2">
    <source>
        <dbReference type="ARBA" id="ARBA00023015"/>
    </source>
</evidence>
<evidence type="ECO:0000313" key="7">
    <source>
        <dbReference type="Proteomes" id="UP001201985"/>
    </source>
</evidence>
<feature type="domain" description="HTH lysR-type" evidence="5">
    <location>
        <begin position="17"/>
        <end position="69"/>
    </location>
</feature>